<accession>A0ABS7U9I9</accession>
<evidence type="ECO:0008006" key="4">
    <source>
        <dbReference type="Google" id="ProtNLM"/>
    </source>
</evidence>
<protein>
    <recommendedName>
        <fullName evidence="4">P27 family phage terminase small subunit</fullName>
    </recommendedName>
</protein>
<feature type="region of interest" description="Disordered" evidence="1">
    <location>
        <begin position="121"/>
        <end position="164"/>
    </location>
</feature>
<organism evidence="2 3">
    <name type="scientific">Nocardioides mangrovi</name>
    <dbReference type="NCBI Taxonomy" id="2874580"/>
    <lineage>
        <taxon>Bacteria</taxon>
        <taxon>Bacillati</taxon>
        <taxon>Actinomycetota</taxon>
        <taxon>Actinomycetes</taxon>
        <taxon>Propionibacteriales</taxon>
        <taxon>Nocardioidaceae</taxon>
        <taxon>Nocardioides</taxon>
    </lineage>
</organism>
<gene>
    <name evidence="2" type="ORF">K8U61_04995</name>
</gene>
<dbReference type="Proteomes" id="UP000780875">
    <property type="component" value="Unassembled WGS sequence"/>
</dbReference>
<evidence type="ECO:0000256" key="1">
    <source>
        <dbReference type="SAM" id="MobiDB-lite"/>
    </source>
</evidence>
<evidence type="ECO:0000313" key="3">
    <source>
        <dbReference type="Proteomes" id="UP000780875"/>
    </source>
</evidence>
<reference evidence="2 3" key="1">
    <citation type="submission" date="2021-09" db="EMBL/GenBank/DDBJ databases">
        <title>Whole genome sequence of Nocardioides sp. GBK3QG-3.</title>
        <authorList>
            <person name="Tuo L."/>
        </authorList>
    </citation>
    <scope>NUCLEOTIDE SEQUENCE [LARGE SCALE GENOMIC DNA]</scope>
    <source>
        <strain evidence="2 3">GBK3QG-3</strain>
    </source>
</reference>
<evidence type="ECO:0000313" key="2">
    <source>
        <dbReference type="EMBL" id="MBZ5737510.1"/>
    </source>
</evidence>
<proteinExistence type="predicted"/>
<dbReference type="EMBL" id="JAIQZJ010000001">
    <property type="protein sequence ID" value="MBZ5737510.1"/>
    <property type="molecule type" value="Genomic_DNA"/>
</dbReference>
<keyword evidence="3" id="KW-1185">Reference proteome</keyword>
<sequence>MTDDETFNDEDQAKALDLVAEAGLTPAIAEGEALVIPAGLTADAQALYADIANRYTLRPDEWSVLEAACRSLSLAEELTLAYARDPEPMVRASHGGMQVNPLLIEAERARDRMAKHLRQLRLPDESGLSPFSHAARGQKGGQTRWSREAERVGKYQRAADGPND</sequence>
<comment type="caution">
    <text evidence="2">The sequence shown here is derived from an EMBL/GenBank/DDBJ whole genome shotgun (WGS) entry which is preliminary data.</text>
</comment>
<name>A0ABS7U9I9_9ACTN</name>
<dbReference type="RefSeq" id="WP_224121859.1">
    <property type="nucleotide sequence ID" value="NZ_JAIQZJ010000001.1"/>
</dbReference>